<proteinExistence type="predicted"/>
<sequence>MAATETRELDELNHDNGRISRSDDEATDMSTEHMQGDSLPPTDHGRGAYLALACCTVAQAPIWGYSVSFGIFQEYYSKPSSRLYATPGAIASIGAAQMGIMYLMMPVAFLALHRYPHLRRWCGPLGLLITVASIAASAFVSSVAGLIATQGVLYALGCGLLFSPISMYMDEWFVERKGMAYGVMWAGKSAVGVAMPFVFSALLQRFGLRATLLSWAVASAVLTSPTLVFLKPRVPLPRTYQARPLSFGFVRHAPFWMMQIGIIIQSLGYLMPSTYLASYASAIGLSSVTGPMLLALFSLASVPGAVIHGILGDKMSATKVILISSLGSALPVFLLWGLSRHLANLVVFVVLYGFFAGGFSSTWSGMLQEIKRDDAGTDTAIVFGMLLGGRGVGFVLGGPVSGALVSAGGALTGETLGYATKYGPMILCTGVTAILGAWAPFWKMTKIAKSRWGGMHSARISCTVLASQASLRGKILAPDSATYDARLQTYYSANAAQRAWCMALPESTHDAQVIARVLTRHKCPFGIKAGAHSAWKGSNGIADGVTIDFGYMNATTYDPSTGIVSIQPGARWGSVYEALDKYNATVVGARTSVVGVGGFTTGGGYSFHSNAYGMACDMVENWEIVLANGSVVNANVHEHADLWKAQKGSSGNLGFVTKIDQRAVPGNLLWGGLTGYSLSERDHLFKAYVNFVDQTVDDSPDQSILALGFDQAGFYLRSIFTNTNGVANSPAFDEYLAVPNISSTLASGPESEIIPNSLGPRRWVYSMLFTNWFTGMATNTFAAMSAIDELHHYFAPKMQAAAPYANFSTLITFQPVTEAMVKNSNKRGGNVLGLERVVANGPALMWLVVLTVDTADHQSTILPVAQKLVAAINERQRKQGTFIDWVYLNYAWGDEQPIKYYGAENLGLLHRVSRKYDPLGVFQKLRKTGFKLNT</sequence>
<protein>
    <submittedName>
        <fullName evidence="1">Uncharacterized protein</fullName>
    </submittedName>
</protein>
<comment type="caution">
    <text evidence="1">The sequence shown here is derived from an EMBL/GenBank/DDBJ whole genome shotgun (WGS) entry which is preliminary data.</text>
</comment>
<dbReference type="EMBL" id="JBGNUJ010000004">
    <property type="protein sequence ID" value="KAL3961098.1"/>
    <property type="molecule type" value="Genomic_DNA"/>
</dbReference>
<evidence type="ECO:0000313" key="2">
    <source>
        <dbReference type="Proteomes" id="UP001638806"/>
    </source>
</evidence>
<reference evidence="1" key="1">
    <citation type="submission" date="2024-12" db="EMBL/GenBank/DDBJ databases">
        <title>Comparative genomics and development of molecular markers within Purpureocillium lilacinum and among Purpureocillium species.</title>
        <authorList>
            <person name="Yeh Z.-Y."/>
            <person name="Ni N.-T."/>
            <person name="Lo P.-H."/>
            <person name="Mushyakhwo K."/>
            <person name="Lin C.-F."/>
            <person name="Nai Y.-S."/>
        </authorList>
    </citation>
    <scope>NUCLEOTIDE SEQUENCE</scope>
    <source>
        <strain evidence="1">NCHU-NPUST-175</strain>
    </source>
</reference>
<dbReference type="Proteomes" id="UP001638806">
    <property type="component" value="Unassembled WGS sequence"/>
</dbReference>
<organism evidence="1 2">
    <name type="scientific">Purpureocillium lilacinum</name>
    <name type="common">Paecilomyces lilacinus</name>
    <dbReference type="NCBI Taxonomy" id="33203"/>
    <lineage>
        <taxon>Eukaryota</taxon>
        <taxon>Fungi</taxon>
        <taxon>Dikarya</taxon>
        <taxon>Ascomycota</taxon>
        <taxon>Pezizomycotina</taxon>
        <taxon>Sordariomycetes</taxon>
        <taxon>Hypocreomycetidae</taxon>
        <taxon>Hypocreales</taxon>
        <taxon>Ophiocordycipitaceae</taxon>
        <taxon>Purpureocillium</taxon>
    </lineage>
</organism>
<gene>
    <name evidence="1" type="ORF">ACCO45_006215</name>
</gene>
<accession>A0ACC4DYI9</accession>
<name>A0ACC4DYI9_PURLI</name>
<keyword evidence="2" id="KW-1185">Reference proteome</keyword>
<evidence type="ECO:0000313" key="1">
    <source>
        <dbReference type="EMBL" id="KAL3961098.1"/>
    </source>
</evidence>